<keyword evidence="1" id="KW-1133">Transmembrane helix</keyword>
<evidence type="ECO:0000256" key="1">
    <source>
        <dbReference type="SAM" id="Phobius"/>
    </source>
</evidence>
<keyword evidence="1" id="KW-0812">Transmembrane</keyword>
<dbReference type="OrthoDB" id="6522758at2"/>
<gene>
    <name evidence="2" type="ORF">CEX98_05875</name>
</gene>
<keyword evidence="1" id="KW-0472">Membrane</keyword>
<evidence type="ECO:0008006" key="4">
    <source>
        <dbReference type="Google" id="ProtNLM"/>
    </source>
</evidence>
<evidence type="ECO:0000313" key="3">
    <source>
        <dbReference type="Proteomes" id="UP000228621"/>
    </source>
</evidence>
<evidence type="ECO:0000313" key="2">
    <source>
        <dbReference type="EMBL" id="PCK32746.1"/>
    </source>
</evidence>
<reference evidence="3" key="1">
    <citation type="journal article" date="2019" name="Genome Announc.">
        <title>Draft Genome Sequence of Pseudoalteromonas piscicida Strain 36Y ROTHPW, an Hypersaline Seawater Isolate from the South Coast of Sonora, Mexico.</title>
        <authorList>
            <person name="Sanchez-Diaz R."/>
            <person name="Molina-Garza Z.J."/>
            <person name="Cruz-Suarez L.E."/>
            <person name="Selvin J."/>
            <person name="Kiran G.S."/>
            <person name="Ibarra-Gamez J.C."/>
            <person name="Gomez-Gil B."/>
            <person name="Galaviz-Silva L."/>
        </authorList>
    </citation>
    <scope>NUCLEOTIDE SEQUENCE [LARGE SCALE GENOMIC DNA]</scope>
    <source>
        <strain evidence="3">36Y_RITHPW</strain>
    </source>
</reference>
<organism evidence="2 3">
    <name type="scientific">Pseudoalteromonas piscicida</name>
    <dbReference type="NCBI Taxonomy" id="43662"/>
    <lineage>
        <taxon>Bacteria</taxon>
        <taxon>Pseudomonadati</taxon>
        <taxon>Pseudomonadota</taxon>
        <taxon>Gammaproteobacteria</taxon>
        <taxon>Alteromonadales</taxon>
        <taxon>Pseudoalteromonadaceae</taxon>
        <taxon>Pseudoalteromonas</taxon>
    </lineage>
</organism>
<sequence>MFVLKHWITNALLFQSAWFAGLFFQAQALWFMLLCCALMVVGHSNRQLNVVLALCGSVIGMSVEFAAVKIGLLSYQGVETLPLWLWVLWIALILTVNHALQKLLTLKSPLLLITFLVCAPPSYLGAANFDVVSISQPWYVFWPLFGALWSIGFFLIVKFNRILWGTRLAQQRPNW</sequence>
<dbReference type="InterPro" id="IPR021306">
    <property type="entry name" value="DUF2878"/>
</dbReference>
<dbReference type="RefSeq" id="WP_099641184.1">
    <property type="nucleotide sequence ID" value="NZ_NKHF01000025.1"/>
</dbReference>
<dbReference type="EMBL" id="NKHF01000025">
    <property type="protein sequence ID" value="PCK32746.1"/>
    <property type="molecule type" value="Genomic_DNA"/>
</dbReference>
<feature type="transmembrane region" description="Helical" evidence="1">
    <location>
        <begin position="48"/>
        <end position="71"/>
    </location>
</feature>
<feature type="transmembrane region" description="Helical" evidence="1">
    <location>
        <begin position="17"/>
        <end position="41"/>
    </location>
</feature>
<dbReference type="Pfam" id="PF11086">
    <property type="entry name" value="DUF2878"/>
    <property type="match status" value="1"/>
</dbReference>
<accession>A0A2A5JTQ2</accession>
<protein>
    <recommendedName>
        <fullName evidence="4">DUF2878 domain-containing protein</fullName>
    </recommendedName>
</protein>
<feature type="transmembrane region" description="Helical" evidence="1">
    <location>
        <begin position="83"/>
        <end position="100"/>
    </location>
</feature>
<comment type="caution">
    <text evidence="2">The sequence shown here is derived from an EMBL/GenBank/DDBJ whole genome shotgun (WGS) entry which is preliminary data.</text>
</comment>
<dbReference type="Proteomes" id="UP000228621">
    <property type="component" value="Unassembled WGS sequence"/>
</dbReference>
<proteinExistence type="predicted"/>
<name>A0A2A5JTQ2_PSEO7</name>
<dbReference type="AlphaFoldDB" id="A0A2A5JTQ2"/>
<keyword evidence="3" id="KW-1185">Reference proteome</keyword>
<feature type="transmembrane region" description="Helical" evidence="1">
    <location>
        <begin position="109"/>
        <end position="126"/>
    </location>
</feature>
<feature type="transmembrane region" description="Helical" evidence="1">
    <location>
        <begin position="138"/>
        <end position="157"/>
    </location>
</feature>